<evidence type="ECO:0000313" key="4">
    <source>
        <dbReference type="Proteomes" id="UP000283383"/>
    </source>
</evidence>
<dbReference type="PANTHER" id="PTHR23389:SF3">
    <property type="entry name" value="CHROMOSOME TRANSMISSION FIDELITY PROTEIN 18 HOMOLOG"/>
    <property type="match status" value="1"/>
</dbReference>
<sequence length="962" mass="108541">MPLVLTSRLSSVTPSTNMHKRRRCDEALDRKKPKIVGGFLIEDDSDDEELPGKRRRQFHTTMSEENLRVNEEPSYESSTDPAMRILEQLLSDKVPKAAKSEVIIPTEKSSQVSESVDIFLDEIVVHSSDVVTEIVTCSGKTITIKTRKPAALVSMEQLIAARSTTKAGEAKKSYYGIPLHELIEDARKDAKNAKKVIYSDPLLSSLESSGTNENYHRSLMWTEKYRARNFMELVGDNRTHRQVLRWLKSWDSIVFPDSRKPKPITTVDQKGIEEEKKHRKILLLAGPPGLGKTTLAHVCARQAGYEIVEINASDERSQGVVNNRIKTSIGTESVKTGSQTKSKSGSTKNYARPTCVIVDEVDGVDNGGSGDGGFIKALIELSLLDQKNEFSIGTDSSNLQRKKKKVDKFRFLRPLVLICNDVYHPVLRPLRNSNLAEIIHVKKSNLDDIVMRMKSIFEKEDIKCDEDAVRRLCEVVWEINASESRRGKESACEGDLRSVLIVGEWVAGRLKAAGKHGKDVRLSRKWIEQNMTNNQTQNGGGTRGVGRGGTREVVNRVFLEGAGFPRTFLAKSLSNSDDQSQTQLGVTELAKRAGMHRLREMVESNDINRIILDVFSQYPNKQFNDDSILSKPNAAYEWLNFYDSCSSHVYSNQNFELAPYLSQPILACHHLFASPARQGINNIDNYESKKWDEGDENKVILPFTGPRADYEAYEAEKSNRATIITLLSGFDATHLRSFRNPDHVATDFLPYLVRMLSPDVKPVIVGGLGGRRPIGSVRKENEKLMIQRTVNIMNHLGVTFEEGKLESSNIGNSTALVYRMKPPLDNLVFFETANESTTAPPPVCHAVRQVLDQEYQKHLAYRENLAKQTTQRQFSKKRFNNYNDLYSKQHIESASLEAETCIQKDFFGRIITDNASSEYTGVKVKRHGMYHQKDQKIWVKFHEGFSDAVRKPLTIDDLLRGL</sequence>
<keyword evidence="4" id="KW-1185">Reference proteome</keyword>
<dbReference type="InterPro" id="IPR003959">
    <property type="entry name" value="ATPase_AAA_core"/>
</dbReference>
<dbReference type="InterPro" id="IPR003593">
    <property type="entry name" value="AAA+_ATPase"/>
</dbReference>
<feature type="region of interest" description="Disordered" evidence="1">
    <location>
        <begin position="1"/>
        <end position="23"/>
    </location>
</feature>
<dbReference type="Pfam" id="PF00004">
    <property type="entry name" value="AAA"/>
    <property type="match status" value="1"/>
</dbReference>
<proteinExistence type="predicted"/>
<dbReference type="EMBL" id="MCBQ01009155">
    <property type="protein sequence ID" value="RKF73995.1"/>
    <property type="molecule type" value="Genomic_DNA"/>
</dbReference>
<dbReference type="STRING" id="62708.A0A420IHI4"/>
<dbReference type="SMART" id="SM00382">
    <property type="entry name" value="AAA"/>
    <property type="match status" value="1"/>
</dbReference>
<accession>A0A420IHI4</accession>
<name>A0A420IHI4_9PEZI</name>
<feature type="domain" description="AAA+ ATPase" evidence="2">
    <location>
        <begin position="278"/>
        <end position="445"/>
    </location>
</feature>
<evidence type="ECO:0000256" key="1">
    <source>
        <dbReference type="SAM" id="MobiDB-lite"/>
    </source>
</evidence>
<dbReference type="AlphaFoldDB" id="A0A420IHI4"/>
<dbReference type="CDD" id="cd00009">
    <property type="entry name" value="AAA"/>
    <property type="match status" value="1"/>
</dbReference>
<protein>
    <submittedName>
        <fullName evidence="3">Chromosome transmission fidelity protein 18</fullName>
    </submittedName>
</protein>
<dbReference type="GO" id="GO:0003677">
    <property type="term" value="F:DNA binding"/>
    <property type="evidence" value="ECO:0007669"/>
    <property type="project" value="TreeGrafter"/>
</dbReference>
<comment type="caution">
    <text evidence="3">The sequence shown here is derived from an EMBL/GenBank/DDBJ whole genome shotgun (WGS) entry which is preliminary data.</text>
</comment>
<dbReference type="GO" id="GO:0005634">
    <property type="term" value="C:nucleus"/>
    <property type="evidence" value="ECO:0007669"/>
    <property type="project" value="TreeGrafter"/>
</dbReference>
<gene>
    <name evidence="3" type="ORF">GcM3_091007</name>
</gene>
<dbReference type="GO" id="GO:0016887">
    <property type="term" value="F:ATP hydrolysis activity"/>
    <property type="evidence" value="ECO:0007669"/>
    <property type="project" value="InterPro"/>
</dbReference>
<reference evidence="3 4" key="1">
    <citation type="journal article" date="2018" name="BMC Genomics">
        <title>Comparative genome analyses reveal sequence features reflecting distinct modes of host-adaptation between dicot and monocot powdery mildew.</title>
        <authorList>
            <person name="Wu Y."/>
            <person name="Ma X."/>
            <person name="Pan Z."/>
            <person name="Kale S.D."/>
            <person name="Song Y."/>
            <person name="King H."/>
            <person name="Zhang Q."/>
            <person name="Presley C."/>
            <person name="Deng X."/>
            <person name="Wei C.I."/>
            <person name="Xiao S."/>
        </authorList>
    </citation>
    <scope>NUCLEOTIDE SEQUENCE [LARGE SCALE GENOMIC DNA]</scope>
    <source>
        <strain evidence="3">UMSG3</strain>
    </source>
</reference>
<evidence type="ECO:0000259" key="2">
    <source>
        <dbReference type="SMART" id="SM00382"/>
    </source>
</evidence>
<dbReference type="SUPFAM" id="SSF52540">
    <property type="entry name" value="P-loop containing nucleoside triphosphate hydrolases"/>
    <property type="match status" value="1"/>
</dbReference>
<dbReference type="PANTHER" id="PTHR23389">
    <property type="entry name" value="CHROMOSOME TRANSMISSION FIDELITY FACTOR 18"/>
    <property type="match status" value="1"/>
</dbReference>
<dbReference type="Proteomes" id="UP000283383">
    <property type="component" value="Unassembled WGS sequence"/>
</dbReference>
<dbReference type="GO" id="GO:0005524">
    <property type="term" value="F:ATP binding"/>
    <property type="evidence" value="ECO:0007669"/>
    <property type="project" value="InterPro"/>
</dbReference>
<dbReference type="InterPro" id="IPR027417">
    <property type="entry name" value="P-loop_NTPase"/>
</dbReference>
<dbReference type="Gene3D" id="3.40.50.300">
    <property type="entry name" value="P-loop containing nucleotide triphosphate hydrolases"/>
    <property type="match status" value="1"/>
</dbReference>
<organism evidence="3 4">
    <name type="scientific">Golovinomyces cichoracearum</name>
    <dbReference type="NCBI Taxonomy" id="62708"/>
    <lineage>
        <taxon>Eukaryota</taxon>
        <taxon>Fungi</taxon>
        <taxon>Dikarya</taxon>
        <taxon>Ascomycota</taxon>
        <taxon>Pezizomycotina</taxon>
        <taxon>Leotiomycetes</taxon>
        <taxon>Erysiphales</taxon>
        <taxon>Erysiphaceae</taxon>
        <taxon>Golovinomyces</taxon>
    </lineage>
</organism>
<feature type="compositionally biased region" description="Polar residues" evidence="1">
    <location>
        <begin position="7"/>
        <end position="17"/>
    </location>
</feature>
<evidence type="ECO:0000313" key="3">
    <source>
        <dbReference type="EMBL" id="RKF73995.1"/>
    </source>
</evidence>